<dbReference type="AlphaFoldDB" id="A0A8T4C6Y4"/>
<feature type="region of interest" description="Disordered" evidence="1">
    <location>
        <begin position="1"/>
        <end position="24"/>
    </location>
</feature>
<organism evidence="2 3">
    <name type="scientific">Candidatus Iainarchaeum sp</name>
    <dbReference type="NCBI Taxonomy" id="3101447"/>
    <lineage>
        <taxon>Archaea</taxon>
        <taxon>Candidatus Iainarchaeota</taxon>
        <taxon>Candidatus Iainarchaeia</taxon>
        <taxon>Candidatus Iainarchaeales</taxon>
        <taxon>Candidatus Iainarchaeaceae</taxon>
        <taxon>Candidatus Iainarchaeum</taxon>
    </lineage>
</organism>
<evidence type="ECO:0000313" key="3">
    <source>
        <dbReference type="Proteomes" id="UP000774699"/>
    </source>
</evidence>
<feature type="compositionally biased region" description="Polar residues" evidence="1">
    <location>
        <begin position="7"/>
        <end position="17"/>
    </location>
</feature>
<reference evidence="2" key="1">
    <citation type="submission" date="2019-03" db="EMBL/GenBank/DDBJ databases">
        <title>Lake Tanganyika Metagenome-Assembled Genomes (MAGs).</title>
        <authorList>
            <person name="Tran P."/>
        </authorList>
    </citation>
    <scope>NUCLEOTIDE SEQUENCE</scope>
    <source>
        <strain evidence="2">M_DeepCast_50m_m2_156</strain>
    </source>
</reference>
<proteinExistence type="predicted"/>
<evidence type="ECO:0000256" key="1">
    <source>
        <dbReference type="SAM" id="MobiDB-lite"/>
    </source>
</evidence>
<sequence length="476" mass="55277">MPHSRRPASSQPLTQHSSKIERRPLVQSINEQRRERERHWSTFVDNFSTTQHRTAFNPLKPRNREVFHREMMAVLEPVLREKSFLTKTTNGIVNELLRDSSLTYERAITKISHLEEKYKRSFDSRKPESGQFMVLMHLLPSMKKAIFQGAVAAMYEHHLYEAGLSFKHEWVREFVEKITPEEITSETAHAALMNASSTGLIRAAGEWVIQKNASQKEGARHALLPVVKREVFAQRSRVRTELGKISDRLAPLGLSKTELLPFFRLLRKSILHEDSAEVGRVQANVREFARERMIQKLTALKVDARRLFTMANINLETPNGMVRFRKIVEIYDRISNHSQKAKVIRTRLLKWAPKSVKEVGGKQARRPDGKRRATIGFRQTFKERNFSISPSERLTLYNSRIRENKISNKQRVQLIERMILVAAQIPQYTRMGEIDIATLKSKTGGSSFASQYMKALNNLVRRRKLIRTANERYRLI</sequence>
<dbReference type="Proteomes" id="UP000774699">
    <property type="component" value="Unassembled WGS sequence"/>
</dbReference>
<comment type="caution">
    <text evidence="2">The sequence shown here is derived from an EMBL/GenBank/DDBJ whole genome shotgun (WGS) entry which is preliminary data.</text>
</comment>
<evidence type="ECO:0000313" key="2">
    <source>
        <dbReference type="EMBL" id="MBM3282047.1"/>
    </source>
</evidence>
<gene>
    <name evidence="2" type="ORF">FJY86_01745</name>
</gene>
<protein>
    <submittedName>
        <fullName evidence="2">Uncharacterized protein</fullName>
    </submittedName>
</protein>
<name>A0A8T4C6Y4_9ARCH</name>
<accession>A0A8T4C6Y4</accession>
<dbReference type="EMBL" id="VGJJ01000008">
    <property type="protein sequence ID" value="MBM3282047.1"/>
    <property type="molecule type" value="Genomic_DNA"/>
</dbReference>